<feature type="domain" description="GH16" evidence="3">
    <location>
        <begin position="139"/>
        <end position="389"/>
    </location>
</feature>
<dbReference type="PANTHER" id="PTHR10963">
    <property type="entry name" value="GLYCOSYL HYDROLASE-RELATED"/>
    <property type="match status" value="1"/>
</dbReference>
<evidence type="ECO:0000313" key="4">
    <source>
        <dbReference type="EMBL" id="CAH0367358.1"/>
    </source>
</evidence>
<comment type="similarity">
    <text evidence="1">Belongs to the glycosyl hydrolase 16 family.</text>
</comment>
<dbReference type="GO" id="GO:0004553">
    <property type="term" value="F:hydrolase activity, hydrolyzing O-glycosyl compounds"/>
    <property type="evidence" value="ECO:0007669"/>
    <property type="project" value="InterPro"/>
</dbReference>
<accession>A0A8J2S860</accession>
<dbReference type="GO" id="GO:0005975">
    <property type="term" value="P:carbohydrate metabolic process"/>
    <property type="evidence" value="ECO:0007669"/>
    <property type="project" value="InterPro"/>
</dbReference>
<evidence type="ECO:0000256" key="2">
    <source>
        <dbReference type="SAM" id="MobiDB-lite"/>
    </source>
</evidence>
<evidence type="ECO:0000259" key="3">
    <source>
        <dbReference type="PROSITE" id="PS51762"/>
    </source>
</evidence>
<dbReference type="InterPro" id="IPR013320">
    <property type="entry name" value="ConA-like_dom_sf"/>
</dbReference>
<dbReference type="CDD" id="cd08023">
    <property type="entry name" value="GH16_laminarinase_like"/>
    <property type="match status" value="1"/>
</dbReference>
<dbReference type="InterPro" id="IPR000757">
    <property type="entry name" value="Beta-glucanase-like"/>
</dbReference>
<dbReference type="SUPFAM" id="SSF49899">
    <property type="entry name" value="Concanavalin A-like lectins/glucanases"/>
    <property type="match status" value="1"/>
</dbReference>
<dbReference type="InterPro" id="IPR050546">
    <property type="entry name" value="Glycosyl_Hydrlase_16"/>
</dbReference>
<feature type="region of interest" description="Disordered" evidence="2">
    <location>
        <begin position="65"/>
        <end position="84"/>
    </location>
</feature>
<dbReference type="OrthoDB" id="4781at2759"/>
<dbReference type="PROSITE" id="PS51762">
    <property type="entry name" value="GH16_2"/>
    <property type="match status" value="1"/>
</dbReference>
<reference evidence="4" key="1">
    <citation type="submission" date="2021-11" db="EMBL/GenBank/DDBJ databases">
        <authorList>
            <consortium name="Genoscope - CEA"/>
            <person name="William W."/>
        </authorList>
    </citation>
    <scope>NUCLEOTIDE SEQUENCE</scope>
</reference>
<evidence type="ECO:0000313" key="5">
    <source>
        <dbReference type="Proteomes" id="UP000789595"/>
    </source>
</evidence>
<protein>
    <recommendedName>
        <fullName evidence="3">GH16 domain-containing protein</fullName>
    </recommendedName>
</protein>
<dbReference type="PANTHER" id="PTHR10963:SF55">
    <property type="entry name" value="GLYCOSIDE HYDROLASE FAMILY 16 PROTEIN"/>
    <property type="match status" value="1"/>
</dbReference>
<sequence length="389" mass="44562">MPVLAPSNGRRQRREGKRAAALKFMDKVEPLVAELIQCADTTLALRNDTDVAEAMLRFLRQRVAGVPPPPAQSPPRHAVAAPPSKNVKRELKPLLCDMCKRACAARPTDVDAFFVAYLERRPAFIQRTSRDASRRDLLSEWWAPPDRWRLVWADEFDYVGAPDATKWEYQTTCNAWVHDEEHLELQHYTERNAVVEDGCLKITARLEEEEGCAYTSSRLRTQYKGDWLYGRIEVCAKLPPHHRGLWPAIWLLPTDDAYGHWPSSGEVDVMEHVGWKEKGTVHAGVHTRTSNHRDKTHRTSSTVVDDAHDAFHVYSLVWRVDGMDVFVDGDLVHRVLRSEEEDWPFDKRFYLLLNVAVGGKWAGKHGVDPEAFPATMEVAYVRVYRERCS</sequence>
<comment type="caution">
    <text evidence="4">The sequence shown here is derived from an EMBL/GenBank/DDBJ whole genome shotgun (WGS) entry which is preliminary data.</text>
</comment>
<dbReference type="Gene3D" id="2.60.120.200">
    <property type="match status" value="1"/>
</dbReference>
<evidence type="ECO:0000256" key="1">
    <source>
        <dbReference type="ARBA" id="ARBA00006865"/>
    </source>
</evidence>
<gene>
    <name evidence="4" type="ORF">PECAL_2P03740</name>
</gene>
<keyword evidence="5" id="KW-1185">Reference proteome</keyword>
<dbReference type="Proteomes" id="UP000789595">
    <property type="component" value="Unassembled WGS sequence"/>
</dbReference>
<name>A0A8J2S860_9STRA</name>
<dbReference type="EMBL" id="CAKKNE010000002">
    <property type="protein sequence ID" value="CAH0367358.1"/>
    <property type="molecule type" value="Genomic_DNA"/>
</dbReference>
<dbReference type="AlphaFoldDB" id="A0A8J2S860"/>
<proteinExistence type="inferred from homology"/>
<organism evidence="4 5">
    <name type="scientific">Pelagomonas calceolata</name>
    <dbReference type="NCBI Taxonomy" id="35677"/>
    <lineage>
        <taxon>Eukaryota</taxon>
        <taxon>Sar</taxon>
        <taxon>Stramenopiles</taxon>
        <taxon>Ochrophyta</taxon>
        <taxon>Pelagophyceae</taxon>
        <taxon>Pelagomonadales</taxon>
        <taxon>Pelagomonadaceae</taxon>
        <taxon>Pelagomonas</taxon>
    </lineage>
</organism>
<dbReference type="Pfam" id="PF00722">
    <property type="entry name" value="Glyco_hydro_16"/>
    <property type="match status" value="1"/>
</dbReference>